<dbReference type="SUPFAM" id="SSF56436">
    <property type="entry name" value="C-type lectin-like"/>
    <property type="match status" value="1"/>
</dbReference>
<accession>A0A9N7YWM2</accession>
<keyword evidence="3" id="KW-0732">Signal</keyword>
<proteinExistence type="predicted"/>
<evidence type="ECO:0000256" key="3">
    <source>
        <dbReference type="ARBA" id="ARBA00022729"/>
    </source>
</evidence>
<dbReference type="GO" id="GO:0001503">
    <property type="term" value="P:ossification"/>
    <property type="evidence" value="ECO:0007669"/>
    <property type="project" value="TreeGrafter"/>
</dbReference>
<gene>
    <name evidence="6" type="ORF">PLEPLA_LOCUS30333</name>
</gene>
<dbReference type="InterPro" id="IPR016186">
    <property type="entry name" value="C-type_lectin-like/link_sf"/>
</dbReference>
<comment type="subcellular location">
    <subcellularLocation>
        <location evidence="1">Secreted</location>
    </subcellularLocation>
</comment>
<evidence type="ECO:0000256" key="1">
    <source>
        <dbReference type="ARBA" id="ARBA00004613"/>
    </source>
</evidence>
<keyword evidence="4" id="KW-0430">Lectin</keyword>
<dbReference type="EMBL" id="CADEAL010002891">
    <property type="protein sequence ID" value="CAB1442655.1"/>
    <property type="molecule type" value="Genomic_DNA"/>
</dbReference>
<comment type="caution">
    <text evidence="6">The sequence shown here is derived from an EMBL/GenBank/DDBJ whole genome shotgun (WGS) entry which is preliminary data.</text>
</comment>
<dbReference type="AlphaFoldDB" id="A0A9N7YWM2"/>
<feature type="domain" description="C-type lectin" evidence="5">
    <location>
        <begin position="10"/>
        <end position="134"/>
    </location>
</feature>
<keyword evidence="2" id="KW-0964">Secreted</keyword>
<evidence type="ECO:0000259" key="5">
    <source>
        <dbReference type="PROSITE" id="PS50041"/>
    </source>
</evidence>
<dbReference type="GO" id="GO:0005615">
    <property type="term" value="C:extracellular space"/>
    <property type="evidence" value="ECO:0007669"/>
    <property type="project" value="TreeGrafter"/>
</dbReference>
<dbReference type="PANTHER" id="PTHR22799">
    <property type="entry name" value="TETRANECTIN-RELATED"/>
    <property type="match status" value="1"/>
</dbReference>
<dbReference type="InterPro" id="IPR001304">
    <property type="entry name" value="C-type_lectin-like"/>
</dbReference>
<dbReference type="Pfam" id="PF00059">
    <property type="entry name" value="Lectin_C"/>
    <property type="match status" value="1"/>
</dbReference>
<evidence type="ECO:0000313" key="7">
    <source>
        <dbReference type="Proteomes" id="UP001153269"/>
    </source>
</evidence>
<dbReference type="PANTHER" id="PTHR22799:SF1">
    <property type="entry name" value="C-TYPE LECTIN DOMAIN FAMILY 11 MEMBER A"/>
    <property type="match status" value="1"/>
</dbReference>
<reference evidence="6" key="1">
    <citation type="submission" date="2020-03" db="EMBL/GenBank/DDBJ databases">
        <authorList>
            <person name="Weist P."/>
        </authorList>
    </citation>
    <scope>NUCLEOTIDE SEQUENCE</scope>
</reference>
<dbReference type="InterPro" id="IPR051663">
    <property type="entry name" value="CLec_Tetranectin-domain"/>
</dbReference>
<evidence type="ECO:0000256" key="2">
    <source>
        <dbReference type="ARBA" id="ARBA00022525"/>
    </source>
</evidence>
<evidence type="ECO:0000256" key="4">
    <source>
        <dbReference type="ARBA" id="ARBA00022734"/>
    </source>
</evidence>
<dbReference type="GO" id="GO:0030246">
    <property type="term" value="F:carbohydrate binding"/>
    <property type="evidence" value="ECO:0007669"/>
    <property type="project" value="UniProtKB-KW"/>
</dbReference>
<protein>
    <recommendedName>
        <fullName evidence="5">C-type lectin domain-containing protein</fullName>
    </recommendedName>
</protein>
<dbReference type="InterPro" id="IPR016187">
    <property type="entry name" value="CTDL_fold"/>
</dbReference>
<organism evidence="6 7">
    <name type="scientific">Pleuronectes platessa</name>
    <name type="common">European plaice</name>
    <dbReference type="NCBI Taxonomy" id="8262"/>
    <lineage>
        <taxon>Eukaryota</taxon>
        <taxon>Metazoa</taxon>
        <taxon>Chordata</taxon>
        <taxon>Craniata</taxon>
        <taxon>Vertebrata</taxon>
        <taxon>Euteleostomi</taxon>
        <taxon>Actinopterygii</taxon>
        <taxon>Neopterygii</taxon>
        <taxon>Teleostei</taxon>
        <taxon>Neoteleostei</taxon>
        <taxon>Acanthomorphata</taxon>
        <taxon>Carangaria</taxon>
        <taxon>Pleuronectiformes</taxon>
        <taxon>Pleuronectoidei</taxon>
        <taxon>Pleuronectidae</taxon>
        <taxon>Pleuronectes</taxon>
    </lineage>
</organism>
<dbReference type="GO" id="GO:0008083">
    <property type="term" value="F:growth factor activity"/>
    <property type="evidence" value="ECO:0007669"/>
    <property type="project" value="TreeGrafter"/>
</dbReference>
<dbReference type="PROSITE" id="PS50041">
    <property type="entry name" value="C_TYPE_LECTIN_2"/>
    <property type="match status" value="1"/>
</dbReference>
<sequence>MPVILGLKETEERYYLLVKEPKRFREASMNCKLRGGSLAMPKTTDTNRLMADYVSRAGLTRVYIGVQAQSKDTNGTSSYVYADSSPLQGFAAWSQDEVLNSSLPSTTNSSCVELLSTGTWGHVECEASMFFICEFPKSRRRGGRTGNCPHPLTSQHIAQFNCTVSLKSRAPHPPPPHTALQNNPPLKRSSFSLQILGVLLNQVMGTSGTNQISVQTIASSSTSENHLSFGPMLTLYPISTSWKRDMGASLRSVNAAQVFQGVAPAPVRPVCGSRRRRRCRRRRWRTHDSGGISLRCSRPLCSGVS</sequence>
<dbReference type="Proteomes" id="UP001153269">
    <property type="component" value="Unassembled WGS sequence"/>
</dbReference>
<dbReference type="Gene3D" id="3.10.100.10">
    <property type="entry name" value="Mannose-Binding Protein A, subunit A"/>
    <property type="match status" value="1"/>
</dbReference>
<name>A0A9N7YWM2_PLEPL</name>
<keyword evidence="7" id="KW-1185">Reference proteome</keyword>
<dbReference type="SMART" id="SM00034">
    <property type="entry name" value="CLECT"/>
    <property type="match status" value="1"/>
</dbReference>
<evidence type="ECO:0000313" key="6">
    <source>
        <dbReference type="EMBL" id="CAB1442655.1"/>
    </source>
</evidence>